<dbReference type="InterPro" id="IPR050136">
    <property type="entry name" value="FA_oxidation_alpha_subunit"/>
</dbReference>
<organism evidence="13 14">
    <name type="scientific">Oceanicella actignis</name>
    <dbReference type="NCBI Taxonomy" id="1189325"/>
    <lineage>
        <taxon>Bacteria</taxon>
        <taxon>Pseudomonadati</taxon>
        <taxon>Pseudomonadota</taxon>
        <taxon>Alphaproteobacteria</taxon>
        <taxon>Rhodobacterales</taxon>
        <taxon>Paracoccaceae</taxon>
        <taxon>Oceanicella</taxon>
    </lineage>
</organism>
<dbReference type="InterPro" id="IPR008927">
    <property type="entry name" value="6-PGluconate_DH-like_C_sf"/>
</dbReference>
<dbReference type="Pfam" id="PF02737">
    <property type="entry name" value="3HCDH_N"/>
    <property type="match status" value="1"/>
</dbReference>
<evidence type="ECO:0000259" key="11">
    <source>
        <dbReference type="Pfam" id="PF00725"/>
    </source>
</evidence>
<evidence type="ECO:0000256" key="6">
    <source>
        <dbReference type="ARBA" id="ARBA00023027"/>
    </source>
</evidence>
<dbReference type="Pfam" id="PF00378">
    <property type="entry name" value="ECH_1"/>
    <property type="match status" value="1"/>
</dbReference>
<reference evidence="13 14" key="1">
    <citation type="submission" date="2016-12" db="EMBL/GenBank/DDBJ databases">
        <authorList>
            <person name="Song W.-J."/>
            <person name="Kurnit D.M."/>
        </authorList>
    </citation>
    <scope>NUCLEOTIDE SEQUENCE [LARGE SCALE GENOMIC DNA]</scope>
    <source>
        <strain evidence="13 14">CGMCC 1.10808</strain>
    </source>
</reference>
<dbReference type="STRING" id="1189325.SAMN04488119_11042"/>
<dbReference type="Gene3D" id="3.90.226.10">
    <property type="entry name" value="2-enoyl-CoA Hydratase, Chain A, domain 1"/>
    <property type="match status" value="1"/>
</dbReference>
<dbReference type="InterPro" id="IPR006108">
    <property type="entry name" value="3HC_DH_C"/>
</dbReference>
<keyword evidence="4" id="KW-0442">Lipid degradation</keyword>
<dbReference type="Gene3D" id="3.40.50.720">
    <property type="entry name" value="NAD(P)-binding Rossmann-like Domain"/>
    <property type="match status" value="1"/>
</dbReference>
<keyword evidence="9" id="KW-0511">Multifunctional enzyme</keyword>
<keyword evidence="6" id="KW-0520">NAD</keyword>
<dbReference type="SUPFAM" id="SSF51735">
    <property type="entry name" value="NAD(P)-binding Rossmann-fold domains"/>
    <property type="match status" value="1"/>
</dbReference>
<keyword evidence="8" id="KW-0456">Lyase</keyword>
<gene>
    <name evidence="13" type="ORF">SAMN05216200_11142</name>
</gene>
<feature type="domain" description="3-hydroxyacyl-CoA dehydrogenase C-terminal" evidence="11">
    <location>
        <begin position="494"/>
        <end position="597"/>
    </location>
</feature>
<evidence type="ECO:0000313" key="13">
    <source>
        <dbReference type="EMBL" id="SHN75412.1"/>
    </source>
</evidence>
<dbReference type="GO" id="GO:0004300">
    <property type="term" value="F:enoyl-CoA hydratase activity"/>
    <property type="evidence" value="ECO:0007669"/>
    <property type="project" value="TreeGrafter"/>
</dbReference>
<sequence length="711" mass="76465">MPFHYEKDADGVVVVTMDMDGQSANTMNAQFRELMAQTMDRLEAEQGLTGVVIASAKKTFFAGGDLNALLAVETADETYFRYVEENKAFLRRLERLAVPVVAAINGAALGGGYEIALACNRRICVDDPAAVTGVPEVTLGLLPGAGGVVRITALLGLEKALPVLLEGKPHAPARALELGMIDQIVPDRESLIPAAKAWIRANPDAHVQPWDRKGFRYPGGDADAPNVRMTATVAPTLLIRKTRGLSPAPERILDLAVNSMRMGFDSALRAESRAFCKLVVSREAKAAISTFFFGMNALKSGRFRPEGPRWRARSAAVIGAGMMGAGIAYAHAERGLETALRDVSDEAARAGKARAGAIAEARAKKGRLSAAEAEALTARIRPTAQDDFAGADVIVEAVFEDLALKEKVIADTFPLLSEEGIYGTNTSTLPVSILAEACPDPARFIGIHFFSPVEKMQLVELIAGEKTSAETIRKAWDYVRQIGRIPIVVNDSRGFFTSRVFGTYLDEGMALLRDGMAPAAIERAAWKIGMPVGPLQVHDEVSLELTMKVHATHKALDARLGVENGFPADNAATLAVAGPMVEMGRLGRKAGAGFYDYGPEGRRLWPGLAQFAQGPGASMRDAEDRLLWRQAIEALRCLDEGVLRSQVEGDIGSIMAIGFPHHTGGALRFIRGMGPEAFKARADQLADAWGERFRVSERALARLRDDGRAAA</sequence>
<dbReference type="GO" id="GO:0016509">
    <property type="term" value="F:long-chain (3S)-3-hydroxyacyl-CoA dehydrogenase (NAD+) activity"/>
    <property type="evidence" value="ECO:0007669"/>
    <property type="project" value="TreeGrafter"/>
</dbReference>
<dbReference type="Proteomes" id="UP000184066">
    <property type="component" value="Unassembled WGS sequence"/>
</dbReference>
<evidence type="ECO:0000256" key="7">
    <source>
        <dbReference type="ARBA" id="ARBA00023098"/>
    </source>
</evidence>
<dbReference type="Pfam" id="PF00725">
    <property type="entry name" value="3HCDH"/>
    <property type="match status" value="1"/>
</dbReference>
<dbReference type="EMBL" id="FRDL01000011">
    <property type="protein sequence ID" value="SHN75412.1"/>
    <property type="molecule type" value="Genomic_DNA"/>
</dbReference>
<evidence type="ECO:0000256" key="3">
    <source>
        <dbReference type="ARBA" id="ARBA00022832"/>
    </source>
</evidence>
<dbReference type="SUPFAM" id="SSF48179">
    <property type="entry name" value="6-phosphogluconate dehydrogenase C-terminal domain-like"/>
    <property type="match status" value="2"/>
</dbReference>
<protein>
    <submittedName>
        <fullName evidence="13">3-hydroxyacyl-CoA dehydrogenase / enoyl-CoA hydratase / 3-hydroxybutyryl-CoA epimerase</fullName>
    </submittedName>
</protein>
<comment type="pathway">
    <text evidence="1">Lipid metabolism; fatty acid beta-oxidation.</text>
</comment>
<evidence type="ECO:0000256" key="10">
    <source>
        <dbReference type="ARBA" id="ARBA00049556"/>
    </source>
</evidence>
<keyword evidence="5" id="KW-0560">Oxidoreductase</keyword>
<dbReference type="GO" id="GO:0006635">
    <property type="term" value="P:fatty acid beta-oxidation"/>
    <property type="evidence" value="ECO:0007669"/>
    <property type="project" value="UniProtKB-UniPathway"/>
</dbReference>
<evidence type="ECO:0000256" key="1">
    <source>
        <dbReference type="ARBA" id="ARBA00005005"/>
    </source>
</evidence>
<dbReference type="UniPathway" id="UPA00659"/>
<dbReference type="SUPFAM" id="SSF52096">
    <property type="entry name" value="ClpP/crotonase"/>
    <property type="match status" value="1"/>
</dbReference>
<feature type="domain" description="3-hydroxyacyl-CoA dehydrogenase NAD binding" evidence="12">
    <location>
        <begin position="315"/>
        <end position="491"/>
    </location>
</feature>
<dbReference type="InterPro" id="IPR029045">
    <property type="entry name" value="ClpP/crotonase-like_dom_sf"/>
</dbReference>
<evidence type="ECO:0000256" key="2">
    <source>
        <dbReference type="ARBA" id="ARBA00007005"/>
    </source>
</evidence>
<dbReference type="AlphaFoldDB" id="A0A1M7TXG5"/>
<evidence type="ECO:0000256" key="9">
    <source>
        <dbReference type="ARBA" id="ARBA00023268"/>
    </source>
</evidence>
<name>A0A1M7TXG5_9RHOB</name>
<dbReference type="PANTHER" id="PTHR43612:SF3">
    <property type="entry name" value="TRIFUNCTIONAL ENZYME SUBUNIT ALPHA, MITOCHONDRIAL"/>
    <property type="match status" value="1"/>
</dbReference>
<dbReference type="PANTHER" id="PTHR43612">
    <property type="entry name" value="TRIFUNCTIONAL ENZYME SUBUNIT ALPHA"/>
    <property type="match status" value="1"/>
</dbReference>
<dbReference type="InterPro" id="IPR036291">
    <property type="entry name" value="NAD(P)-bd_dom_sf"/>
</dbReference>
<dbReference type="RefSeq" id="WP_072748230.1">
    <property type="nucleotide sequence ID" value="NZ_FOHL01000010.1"/>
</dbReference>
<dbReference type="GO" id="GO:0070403">
    <property type="term" value="F:NAD+ binding"/>
    <property type="evidence" value="ECO:0007669"/>
    <property type="project" value="InterPro"/>
</dbReference>
<evidence type="ECO:0000259" key="12">
    <source>
        <dbReference type="Pfam" id="PF02737"/>
    </source>
</evidence>
<proteinExistence type="inferred from homology"/>
<evidence type="ECO:0000256" key="5">
    <source>
        <dbReference type="ARBA" id="ARBA00023002"/>
    </source>
</evidence>
<evidence type="ECO:0000256" key="4">
    <source>
        <dbReference type="ARBA" id="ARBA00022963"/>
    </source>
</evidence>
<dbReference type="InterPro" id="IPR006176">
    <property type="entry name" value="3-OHacyl-CoA_DH_NAD-bd"/>
</dbReference>
<dbReference type="Gene3D" id="1.10.1040.50">
    <property type="match status" value="1"/>
</dbReference>
<accession>A0A1M7TXG5</accession>
<comment type="catalytic activity">
    <reaction evidence="10">
        <text>a (3S)-3-hydroxyacyl-CoA + NAD(+) = a 3-oxoacyl-CoA + NADH + H(+)</text>
        <dbReference type="Rhea" id="RHEA:22432"/>
        <dbReference type="ChEBI" id="CHEBI:15378"/>
        <dbReference type="ChEBI" id="CHEBI:57318"/>
        <dbReference type="ChEBI" id="CHEBI:57540"/>
        <dbReference type="ChEBI" id="CHEBI:57945"/>
        <dbReference type="ChEBI" id="CHEBI:90726"/>
        <dbReference type="EC" id="1.1.1.35"/>
    </reaction>
</comment>
<keyword evidence="7" id="KW-0443">Lipid metabolism</keyword>
<dbReference type="CDD" id="cd06558">
    <property type="entry name" value="crotonase-like"/>
    <property type="match status" value="1"/>
</dbReference>
<evidence type="ECO:0000313" key="14">
    <source>
        <dbReference type="Proteomes" id="UP000184066"/>
    </source>
</evidence>
<comment type="similarity">
    <text evidence="2">In the central section; belongs to the 3-hydroxyacyl-CoA dehydrogenase family.</text>
</comment>
<dbReference type="InterPro" id="IPR001753">
    <property type="entry name" value="Enoyl-CoA_hydra/iso"/>
</dbReference>
<dbReference type="FunFam" id="3.40.50.720:FF:000009">
    <property type="entry name" value="Fatty oxidation complex, alpha subunit"/>
    <property type="match status" value="1"/>
</dbReference>
<keyword evidence="14" id="KW-1185">Reference proteome</keyword>
<keyword evidence="3" id="KW-0276">Fatty acid metabolism</keyword>
<evidence type="ECO:0000256" key="8">
    <source>
        <dbReference type="ARBA" id="ARBA00023239"/>
    </source>
</evidence>